<dbReference type="Pfam" id="PF11695">
    <property type="entry name" value="DUF3291"/>
    <property type="match status" value="1"/>
</dbReference>
<gene>
    <name evidence="2" type="ORF">MACH26_10650</name>
</gene>
<evidence type="ECO:0000259" key="1">
    <source>
        <dbReference type="Pfam" id="PF11695"/>
    </source>
</evidence>
<dbReference type="InterPro" id="IPR011008">
    <property type="entry name" value="Dimeric_a/b-barrel"/>
</dbReference>
<dbReference type="AlphaFoldDB" id="A0AA48HHS5"/>
<proteinExistence type="predicted"/>
<feature type="domain" description="DUF3291" evidence="1">
    <location>
        <begin position="6"/>
        <end position="143"/>
    </location>
</feature>
<dbReference type="KEGG" id="pmaw:MACH26_10650"/>
<evidence type="ECO:0000313" key="3">
    <source>
        <dbReference type="Proteomes" id="UP001333710"/>
    </source>
</evidence>
<dbReference type="InterPro" id="IPR021708">
    <property type="entry name" value="DUF3291"/>
</dbReference>
<sequence>MANYHLAQLNTATALASLDSPVMQEFVDNLERINSLGESFPGFIWRMKDDTGNATGIPVYNDPDIIANLTVWRDPESLKSFLFKTEHAHFLKRKKEWFKAVKEATYVLWWIPQGHIPTLSEAKDKLAYLRTYGDTASAFSFKKLLTPTQAMEAQ</sequence>
<organism evidence="2 3">
    <name type="scientific">Planctobacterium marinum</name>
    <dbReference type="NCBI Taxonomy" id="1631968"/>
    <lineage>
        <taxon>Bacteria</taxon>
        <taxon>Pseudomonadati</taxon>
        <taxon>Pseudomonadota</taxon>
        <taxon>Gammaproteobacteria</taxon>
        <taxon>Alteromonadales</taxon>
        <taxon>Alteromonadaceae</taxon>
        <taxon>Planctobacterium</taxon>
    </lineage>
</organism>
<accession>A0AA48HHS5</accession>
<dbReference type="SUPFAM" id="SSF54909">
    <property type="entry name" value="Dimeric alpha+beta barrel"/>
    <property type="match status" value="1"/>
</dbReference>
<evidence type="ECO:0000313" key="2">
    <source>
        <dbReference type="EMBL" id="BDX05544.1"/>
    </source>
</evidence>
<protein>
    <recommendedName>
        <fullName evidence="1">DUF3291 domain-containing protein</fullName>
    </recommendedName>
</protein>
<dbReference type="EMBL" id="AP027272">
    <property type="protein sequence ID" value="BDX05544.1"/>
    <property type="molecule type" value="Genomic_DNA"/>
</dbReference>
<name>A0AA48HHS5_9ALTE</name>
<dbReference type="RefSeq" id="WP_338291522.1">
    <property type="nucleotide sequence ID" value="NZ_AP027272.1"/>
</dbReference>
<reference evidence="2" key="1">
    <citation type="submission" date="2023-01" db="EMBL/GenBank/DDBJ databases">
        <title>Complete genome sequence of Planctobacterium marinum strain Dej080120_11.</title>
        <authorList>
            <person name="Ueki S."/>
            <person name="Maruyama F."/>
        </authorList>
    </citation>
    <scope>NUCLEOTIDE SEQUENCE</scope>
    <source>
        <strain evidence="2">Dej080120_11</strain>
    </source>
</reference>
<keyword evidence="3" id="KW-1185">Reference proteome</keyword>
<dbReference type="Proteomes" id="UP001333710">
    <property type="component" value="Chromosome"/>
</dbReference>